<evidence type="ECO:0000313" key="3">
    <source>
        <dbReference type="Proteomes" id="UP000262325"/>
    </source>
</evidence>
<gene>
    <name evidence="2" type="ORF">DHM44_09090</name>
</gene>
<keyword evidence="1" id="KW-0812">Transmembrane</keyword>
<dbReference type="Proteomes" id="UP000262325">
    <property type="component" value="Unassembled WGS sequence"/>
</dbReference>
<dbReference type="AlphaFoldDB" id="A0A3D5QF86"/>
<protein>
    <submittedName>
        <fullName evidence="2">C4-dicarboxylate ABC transporter</fullName>
    </submittedName>
</protein>
<name>A0A3D5QF86_FLESI</name>
<dbReference type="EMBL" id="DPPF01000189">
    <property type="protein sequence ID" value="HCW93822.1"/>
    <property type="molecule type" value="Genomic_DNA"/>
</dbReference>
<feature type="transmembrane region" description="Helical" evidence="1">
    <location>
        <begin position="5"/>
        <end position="22"/>
    </location>
</feature>
<accession>A0A3D5QF86</accession>
<comment type="caution">
    <text evidence="2">The sequence shown here is derived from an EMBL/GenBank/DDBJ whole genome shotgun (WGS) entry which is preliminary data.</text>
</comment>
<organism evidence="2 3">
    <name type="scientific">Flexistipes sinusarabici</name>
    <dbReference type="NCBI Taxonomy" id="2352"/>
    <lineage>
        <taxon>Bacteria</taxon>
        <taxon>Pseudomonadati</taxon>
        <taxon>Deferribacterota</taxon>
        <taxon>Deferribacteres</taxon>
        <taxon>Deferribacterales</taxon>
        <taxon>Flexistipitaceae</taxon>
        <taxon>Flexistipes</taxon>
    </lineage>
</organism>
<feature type="transmembrane region" description="Helical" evidence="1">
    <location>
        <begin position="28"/>
        <end position="48"/>
    </location>
</feature>
<evidence type="ECO:0000256" key="1">
    <source>
        <dbReference type="SAM" id="Phobius"/>
    </source>
</evidence>
<evidence type="ECO:0000313" key="2">
    <source>
        <dbReference type="EMBL" id="HCW93822.1"/>
    </source>
</evidence>
<reference evidence="2 3" key="1">
    <citation type="journal article" date="2018" name="Nat. Biotechnol.">
        <title>A standardized bacterial taxonomy based on genome phylogeny substantially revises the tree of life.</title>
        <authorList>
            <person name="Parks D.H."/>
            <person name="Chuvochina M."/>
            <person name="Waite D.W."/>
            <person name="Rinke C."/>
            <person name="Skarshewski A."/>
            <person name="Chaumeil P.A."/>
            <person name="Hugenholtz P."/>
        </authorList>
    </citation>
    <scope>NUCLEOTIDE SEQUENCE [LARGE SCALE GENOMIC DNA]</scope>
    <source>
        <strain evidence="2">UBA8672</strain>
    </source>
</reference>
<sequence>MGPDFLSIAMFVVLLIAVFLGHPLGITLGGLGIIFGLIGYGPGAFFILTSKT</sequence>
<proteinExistence type="predicted"/>
<keyword evidence="1" id="KW-1133">Transmembrane helix</keyword>
<keyword evidence="1" id="KW-0472">Membrane</keyword>
<feature type="non-terminal residue" evidence="2">
    <location>
        <position position="52"/>
    </location>
</feature>